<dbReference type="AlphaFoldDB" id="A0A1F7RYD3"/>
<name>A0A1F7RYD3_9BACT</name>
<dbReference type="Proteomes" id="UP000178797">
    <property type="component" value="Unassembled WGS sequence"/>
</dbReference>
<sequence length="142" mass="16247">MAEIVDFKVYNHEGIETMSLETGQKFRVWMKIEFYDEVKNPAVGIMIRNPQGQNLLGIHSYHERRMNFGEKREGDVLCVSLESVMILNPDNYTLSLGIADVESDYDFKSIDVRNNVAVIPVYGKQVFFGLIDNPGRIIIENS</sequence>
<gene>
    <name evidence="2" type="ORF">A2W05_01160</name>
</gene>
<comment type="caution">
    <text evidence="2">The sequence shown here is derived from an EMBL/GenBank/DDBJ whole genome shotgun (WGS) entry which is preliminary data.</text>
</comment>
<proteinExistence type="predicted"/>
<dbReference type="Gene3D" id="2.70.50.60">
    <property type="entry name" value="abc- transporter (atp binding component) like domain"/>
    <property type="match status" value="1"/>
</dbReference>
<evidence type="ECO:0000259" key="1">
    <source>
        <dbReference type="Pfam" id="PF14524"/>
    </source>
</evidence>
<organism evidence="2 3">
    <name type="scientific">Candidatus Schekmanbacteria bacterium RBG_16_38_10</name>
    <dbReference type="NCBI Taxonomy" id="1817879"/>
    <lineage>
        <taxon>Bacteria</taxon>
        <taxon>Candidatus Schekmaniibacteriota</taxon>
    </lineage>
</organism>
<dbReference type="InterPro" id="IPR029439">
    <property type="entry name" value="Wzt_C"/>
</dbReference>
<evidence type="ECO:0000313" key="2">
    <source>
        <dbReference type="EMBL" id="OGL45994.1"/>
    </source>
</evidence>
<accession>A0A1F7RYD3</accession>
<feature type="domain" description="Wzt C-terminal" evidence="1">
    <location>
        <begin position="2"/>
        <end position="132"/>
    </location>
</feature>
<protein>
    <recommendedName>
        <fullName evidence="1">Wzt C-terminal domain-containing protein</fullName>
    </recommendedName>
</protein>
<dbReference type="CDD" id="cd10147">
    <property type="entry name" value="Wzt_C-like"/>
    <property type="match status" value="1"/>
</dbReference>
<evidence type="ECO:0000313" key="3">
    <source>
        <dbReference type="Proteomes" id="UP000178797"/>
    </source>
</evidence>
<dbReference type="EMBL" id="MGDE01000109">
    <property type="protein sequence ID" value="OGL45994.1"/>
    <property type="molecule type" value="Genomic_DNA"/>
</dbReference>
<reference evidence="2 3" key="1">
    <citation type="journal article" date="2016" name="Nat. Commun.">
        <title>Thousands of microbial genomes shed light on interconnected biogeochemical processes in an aquifer system.</title>
        <authorList>
            <person name="Anantharaman K."/>
            <person name="Brown C.T."/>
            <person name="Hug L.A."/>
            <person name="Sharon I."/>
            <person name="Castelle C.J."/>
            <person name="Probst A.J."/>
            <person name="Thomas B.C."/>
            <person name="Singh A."/>
            <person name="Wilkins M.J."/>
            <person name="Karaoz U."/>
            <person name="Brodie E.L."/>
            <person name="Williams K.H."/>
            <person name="Hubbard S.S."/>
            <person name="Banfield J.F."/>
        </authorList>
    </citation>
    <scope>NUCLEOTIDE SEQUENCE [LARGE SCALE GENOMIC DNA]</scope>
</reference>
<dbReference type="Pfam" id="PF14524">
    <property type="entry name" value="Wzt_C"/>
    <property type="match status" value="1"/>
</dbReference>